<feature type="region of interest" description="Disordered" evidence="1">
    <location>
        <begin position="124"/>
        <end position="144"/>
    </location>
</feature>
<evidence type="ECO:0000313" key="2">
    <source>
        <dbReference type="EMBL" id="SDF74412.1"/>
    </source>
</evidence>
<name>A0A1G7NKB1_9EURY</name>
<keyword evidence="3" id="KW-1185">Reference proteome</keyword>
<dbReference type="AlphaFoldDB" id="A0A1G7NKB1"/>
<organism evidence="2 3">
    <name type="scientific">Halorientalis regularis</name>
    <dbReference type="NCBI Taxonomy" id="660518"/>
    <lineage>
        <taxon>Archaea</taxon>
        <taxon>Methanobacteriati</taxon>
        <taxon>Methanobacteriota</taxon>
        <taxon>Stenosarchaea group</taxon>
        <taxon>Halobacteria</taxon>
        <taxon>Halobacteriales</taxon>
        <taxon>Haloarculaceae</taxon>
        <taxon>Halorientalis</taxon>
    </lineage>
</organism>
<evidence type="ECO:0000256" key="1">
    <source>
        <dbReference type="SAM" id="MobiDB-lite"/>
    </source>
</evidence>
<sequence>MRRTVLLTCLLCVLTAGCVERTGDPPPYPQPTFEFETVTDDGTTTLRITVTHPNGPDIEPVRILVGDRIAYVNESYRSPFTESGAYENEWTDGIESGDSITVSKGSSLGDDVLIQLRRADTGEFVTVGSHEPPYGPTSDSSSSR</sequence>
<dbReference type="Proteomes" id="UP000199076">
    <property type="component" value="Unassembled WGS sequence"/>
</dbReference>
<dbReference type="EMBL" id="FNBK01000009">
    <property type="protein sequence ID" value="SDF74412.1"/>
    <property type="molecule type" value="Genomic_DNA"/>
</dbReference>
<dbReference type="PROSITE" id="PS51257">
    <property type="entry name" value="PROKAR_LIPOPROTEIN"/>
    <property type="match status" value="1"/>
</dbReference>
<protein>
    <submittedName>
        <fullName evidence="2">Uncharacterized protein</fullName>
    </submittedName>
</protein>
<reference evidence="3" key="1">
    <citation type="submission" date="2016-10" db="EMBL/GenBank/DDBJ databases">
        <authorList>
            <person name="Varghese N."/>
            <person name="Submissions S."/>
        </authorList>
    </citation>
    <scope>NUCLEOTIDE SEQUENCE [LARGE SCALE GENOMIC DNA]</scope>
    <source>
        <strain evidence="3">IBRC-M 10760</strain>
    </source>
</reference>
<dbReference type="RefSeq" id="WP_092692754.1">
    <property type="nucleotide sequence ID" value="NZ_FNBK01000009.1"/>
</dbReference>
<proteinExistence type="predicted"/>
<evidence type="ECO:0000313" key="3">
    <source>
        <dbReference type="Proteomes" id="UP000199076"/>
    </source>
</evidence>
<gene>
    <name evidence="2" type="ORF">SAMN05216218_10936</name>
</gene>
<accession>A0A1G7NKB1</accession>
<dbReference type="STRING" id="660518.SAMN05216218_10936"/>